<protein>
    <submittedName>
        <fullName evidence="3">Phage tail tape measure protein</fullName>
    </submittedName>
</protein>
<name>A0A743P884_SALER</name>
<dbReference type="NCBIfam" id="TIGR01760">
    <property type="entry name" value="tape_meas_TP901"/>
    <property type="match status" value="1"/>
</dbReference>
<feature type="domain" description="Phage tail tape measure protein" evidence="2">
    <location>
        <begin position="87"/>
        <end position="287"/>
    </location>
</feature>
<keyword evidence="1" id="KW-0812">Transmembrane</keyword>
<dbReference type="EMBL" id="DAAUQX010000060">
    <property type="protein sequence ID" value="HAF2130345.1"/>
    <property type="molecule type" value="Genomic_DNA"/>
</dbReference>
<accession>A0A743P884</accession>
<keyword evidence="1" id="KW-1133">Transmembrane helix</keyword>
<dbReference type="Pfam" id="PF10145">
    <property type="entry name" value="PhageMin_Tail"/>
    <property type="match status" value="1"/>
</dbReference>
<gene>
    <name evidence="3" type="ORF">G9F27_004633</name>
</gene>
<keyword evidence="1" id="KW-0472">Membrane</keyword>
<comment type="caution">
    <text evidence="3">The sequence shown here is derived from an EMBL/GenBank/DDBJ whole genome shotgun (WGS) entry which is preliminary data.</text>
</comment>
<evidence type="ECO:0000256" key="1">
    <source>
        <dbReference type="SAM" id="Phobius"/>
    </source>
</evidence>
<dbReference type="AlphaFoldDB" id="A0A743P884"/>
<evidence type="ECO:0000313" key="3">
    <source>
        <dbReference type="EMBL" id="HAF2130345.1"/>
    </source>
</evidence>
<reference evidence="3" key="2">
    <citation type="submission" date="2020-02" db="EMBL/GenBank/DDBJ databases">
        <authorList>
            <consortium name="NCBI Pathogen Detection Project"/>
        </authorList>
    </citation>
    <scope>NUCLEOTIDE SEQUENCE</scope>
    <source>
        <strain evidence="3">MA.CK_00/00001968</strain>
    </source>
</reference>
<evidence type="ECO:0000259" key="2">
    <source>
        <dbReference type="Pfam" id="PF10145"/>
    </source>
</evidence>
<feature type="transmembrane region" description="Helical" evidence="1">
    <location>
        <begin position="494"/>
        <end position="524"/>
    </location>
</feature>
<organism evidence="3">
    <name type="scientific">Salmonella enterica</name>
    <name type="common">Salmonella choleraesuis</name>
    <dbReference type="NCBI Taxonomy" id="28901"/>
    <lineage>
        <taxon>Bacteria</taxon>
        <taxon>Pseudomonadati</taxon>
        <taxon>Pseudomonadota</taxon>
        <taxon>Gammaproteobacteria</taxon>
        <taxon>Enterobacterales</taxon>
        <taxon>Enterobacteriaceae</taxon>
        <taxon>Salmonella</taxon>
    </lineage>
</organism>
<dbReference type="InterPro" id="IPR010090">
    <property type="entry name" value="Phage_tape_meas"/>
</dbReference>
<proteinExistence type="predicted"/>
<reference evidence="3" key="1">
    <citation type="journal article" date="2018" name="Genome Biol.">
        <title>SKESA: strategic k-mer extension for scrupulous assemblies.</title>
        <authorList>
            <person name="Souvorov A."/>
            <person name="Agarwala R."/>
            <person name="Lipman D.J."/>
        </authorList>
    </citation>
    <scope>NUCLEOTIDE SEQUENCE</scope>
    <source>
        <strain evidence="3">MA.CK_00/00001968</strain>
    </source>
</reference>
<feature type="transmembrane region" description="Helical" evidence="1">
    <location>
        <begin position="379"/>
        <end position="407"/>
    </location>
</feature>
<sequence>MAAELDFTLSLVDKLTKPLKQAQSALTGFADKATADFKRIGGGALALWGVNKALMGMMRPAYDLQDALDDSVGSGYAAAGLNKLTQAANSFAIEYGRSSLDFVKNSTLIRRSIGGITDNDLPAYTHAASVLGVAMRTGTEDAVNYLSHMTNLMPQMVSKMGSVDFAGAMAGLASQMKNSFNSSLNDISAMIEQSKGTGSAYGVSLAEQLGTMGTASQVLGSGASGGYDQLLRHLGSGDATKATGINFRDAQGQILPIMSILDKLKAKYGENIEGNARAQAAMEKAFGKGASVIRALWNNADGLSKSINALGKNPGLKAVEEMAKKTVVPWEQFAAILKAIRAEISLRLLPTFGPFFDTLVDCGKEFVEWLHAFPNLARWIGYISVSLLALAAAGAITNVVMGVFGFIMTGLGGISAVLKGAWKGLIFTLDLLRPSLLSTRIQLAGLWIQEKAVWVWSKLVAIWAGICKVAIAAWNVVLRTCTVAMRLFGIAARFAGMGLGFLLSPIGLILLAIAALAVGIYFAIKYWDDIKAAIMDTQAFHILQKVVNAVVGWFDDAWRSIKDGWDNLTNWFKNFSLADTFGNITAGIGKLFDGIWESIKNTFKGTWNWIVEKLNKLPGVNIDLAKVTPVPTPDPNITPQKVAPTIAPTLTTGNRAAAIPGGPVSSQISNSKTEKVVSDHRSVNIQNLNVDTMPTPGQLAEYSELAAG</sequence>
<feature type="transmembrane region" description="Helical" evidence="1">
    <location>
        <begin position="453"/>
        <end position="474"/>
    </location>
</feature>